<evidence type="ECO:0008006" key="4">
    <source>
        <dbReference type="Google" id="ProtNLM"/>
    </source>
</evidence>
<evidence type="ECO:0000313" key="2">
    <source>
        <dbReference type="EMBL" id="RDH15054.1"/>
    </source>
</evidence>
<dbReference type="EMBL" id="KZ851954">
    <property type="protein sequence ID" value="RDH15054.1"/>
    <property type="molecule type" value="Genomic_DNA"/>
</dbReference>
<gene>
    <name evidence="2" type="ORF">M747DRAFT_146361</name>
</gene>
<proteinExistence type="predicted"/>
<dbReference type="Proteomes" id="UP000253845">
    <property type="component" value="Unassembled WGS sequence"/>
</dbReference>
<sequence length="91" mass="9584">MQASFTSSLNFLYFSFVKASGSATDAAGAANQKVPIRDGPRNDDGILFPSISAVYLSTLLCLDGQAAPKLPSPTGGLRDFVGLLLLRHQVV</sequence>
<feature type="signal peptide" evidence="1">
    <location>
        <begin position="1"/>
        <end position="19"/>
    </location>
</feature>
<evidence type="ECO:0000256" key="1">
    <source>
        <dbReference type="SAM" id="SignalP"/>
    </source>
</evidence>
<dbReference type="VEuPathDB" id="FungiDB:M747DRAFT_146361"/>
<organism evidence="2 3">
    <name type="scientific">Aspergillus niger ATCC 13496</name>
    <dbReference type="NCBI Taxonomy" id="1353008"/>
    <lineage>
        <taxon>Eukaryota</taxon>
        <taxon>Fungi</taxon>
        <taxon>Dikarya</taxon>
        <taxon>Ascomycota</taxon>
        <taxon>Pezizomycotina</taxon>
        <taxon>Eurotiomycetes</taxon>
        <taxon>Eurotiomycetidae</taxon>
        <taxon>Eurotiales</taxon>
        <taxon>Aspergillaceae</taxon>
        <taxon>Aspergillus</taxon>
        <taxon>Aspergillus subgen. Circumdati</taxon>
    </lineage>
</organism>
<feature type="chain" id="PRO_5016877931" description="Secreted protein" evidence="1">
    <location>
        <begin position="20"/>
        <end position="91"/>
    </location>
</feature>
<name>A0A370BHJ2_ASPNG</name>
<evidence type="ECO:0000313" key="3">
    <source>
        <dbReference type="Proteomes" id="UP000253845"/>
    </source>
</evidence>
<protein>
    <recommendedName>
        <fullName evidence="4">Secreted protein</fullName>
    </recommendedName>
</protein>
<keyword evidence="1" id="KW-0732">Signal</keyword>
<reference evidence="2 3" key="1">
    <citation type="submission" date="2018-07" db="EMBL/GenBank/DDBJ databases">
        <title>Section-level genome sequencing of Aspergillus section Nigri to investigate inter- and intra-species variation.</title>
        <authorList>
            <consortium name="DOE Joint Genome Institute"/>
            <person name="Vesth T.C."/>
            <person name="Nybo J.L."/>
            <person name="Theobald S."/>
            <person name="Frisvad J.C."/>
            <person name="Larsen T.O."/>
            <person name="Nielsen K.F."/>
            <person name="Hoof J.B."/>
            <person name="Brandl J."/>
            <person name="Salamov A."/>
            <person name="Riley R."/>
            <person name="Gladden J.M."/>
            <person name="Phatale P."/>
            <person name="Nielsen M.T."/>
            <person name="Lyhne E.K."/>
            <person name="Kogle M.E."/>
            <person name="Strasser K."/>
            <person name="McDonnell E."/>
            <person name="Barry K."/>
            <person name="Clum A."/>
            <person name="Chen C."/>
            <person name="Nolan M."/>
            <person name="Sandor L."/>
            <person name="Kuo A."/>
            <person name="Lipzen A."/>
            <person name="Hainaut M."/>
            <person name="Drula E."/>
            <person name="Tsang A."/>
            <person name="Magnuson J.K."/>
            <person name="Henrissat B."/>
            <person name="Wiebenga A."/>
            <person name="Simmons B.A."/>
            <person name="Makela M.R."/>
            <person name="De vries R.P."/>
            <person name="Grigoriev I.V."/>
            <person name="Mortensen U.H."/>
            <person name="Baker S.E."/>
            <person name="Andersen M.R."/>
        </authorList>
    </citation>
    <scope>NUCLEOTIDE SEQUENCE [LARGE SCALE GENOMIC DNA]</scope>
    <source>
        <strain evidence="2 3">ATCC 13496</strain>
    </source>
</reference>
<dbReference type="AlphaFoldDB" id="A0A370BHJ2"/>
<accession>A0A370BHJ2</accession>